<feature type="compositionally biased region" description="Basic and acidic residues" evidence="1">
    <location>
        <begin position="747"/>
        <end position="757"/>
    </location>
</feature>
<feature type="domain" description="Pyruvate phosphate dikinase AMP/ATP-binding" evidence="3">
    <location>
        <begin position="18"/>
        <end position="289"/>
    </location>
</feature>
<dbReference type="InterPro" id="IPR008279">
    <property type="entry name" value="PEP-util_enz_mobile_dom"/>
</dbReference>
<reference evidence="4 5" key="1">
    <citation type="submission" date="2022-06" db="EMBL/GenBank/DDBJ databases">
        <title>Halomicroarcula sp. a new haloarchaeum isolate from saline soil.</title>
        <authorList>
            <person name="Strakova D."/>
            <person name="Galisteo C."/>
            <person name="Sanchez-Porro C."/>
            <person name="Ventosa A."/>
        </authorList>
    </citation>
    <scope>NUCLEOTIDE SEQUENCE [LARGE SCALE GENOMIC DNA]</scope>
    <source>
        <strain evidence="4 5">S3CR25-11</strain>
    </source>
</reference>
<dbReference type="InterPro" id="IPR002192">
    <property type="entry name" value="PPDK_AMP/ATP-bd"/>
</dbReference>
<evidence type="ECO:0000259" key="3">
    <source>
        <dbReference type="Pfam" id="PF01326"/>
    </source>
</evidence>
<dbReference type="InterPro" id="IPR036637">
    <property type="entry name" value="Phosphohistidine_dom_sf"/>
</dbReference>
<dbReference type="Pfam" id="PF01326">
    <property type="entry name" value="PPDK_N"/>
    <property type="match status" value="1"/>
</dbReference>
<dbReference type="InterPro" id="IPR051549">
    <property type="entry name" value="PEP_Utilizing_Enz"/>
</dbReference>
<dbReference type="Gene3D" id="3.30.470.20">
    <property type="entry name" value="ATP-grasp fold, B domain"/>
    <property type="match status" value="2"/>
</dbReference>
<protein>
    <submittedName>
        <fullName evidence="4">PEP-utilizing enzyme</fullName>
    </submittedName>
</protein>
<organism evidence="4 5">
    <name type="scientific">Haloarcula onubensis</name>
    <dbReference type="NCBI Taxonomy" id="2950539"/>
    <lineage>
        <taxon>Archaea</taxon>
        <taxon>Methanobacteriati</taxon>
        <taxon>Methanobacteriota</taxon>
        <taxon>Stenosarchaea group</taxon>
        <taxon>Halobacteria</taxon>
        <taxon>Halobacteriales</taxon>
        <taxon>Haloarculaceae</taxon>
        <taxon>Haloarcula</taxon>
    </lineage>
</organism>
<dbReference type="Pfam" id="PF00391">
    <property type="entry name" value="PEP-utilizers"/>
    <property type="match status" value="1"/>
</dbReference>
<dbReference type="InterPro" id="IPR013815">
    <property type="entry name" value="ATP_grasp_subdomain_1"/>
</dbReference>
<accession>A0ABU2FPI3</accession>
<dbReference type="EMBL" id="JAMQOS010000003">
    <property type="protein sequence ID" value="MDS0282654.1"/>
    <property type="molecule type" value="Genomic_DNA"/>
</dbReference>
<keyword evidence="5" id="KW-1185">Reference proteome</keyword>
<evidence type="ECO:0000259" key="2">
    <source>
        <dbReference type="Pfam" id="PF00391"/>
    </source>
</evidence>
<comment type="caution">
    <text evidence="4">The sequence shown here is derived from an EMBL/GenBank/DDBJ whole genome shotgun (WGS) entry which is preliminary data.</text>
</comment>
<dbReference type="PANTHER" id="PTHR43615:SF1">
    <property type="entry name" value="PPDK_N DOMAIN-CONTAINING PROTEIN"/>
    <property type="match status" value="1"/>
</dbReference>
<proteinExistence type="predicted"/>
<dbReference type="SUPFAM" id="SSF56059">
    <property type="entry name" value="Glutathione synthetase ATP-binding domain-like"/>
    <property type="match status" value="1"/>
</dbReference>
<feature type="domain" description="PEP-utilising enzyme mobile" evidence="2">
    <location>
        <begin position="784"/>
        <end position="852"/>
    </location>
</feature>
<dbReference type="Proteomes" id="UP001268864">
    <property type="component" value="Unassembled WGS sequence"/>
</dbReference>
<name>A0ABU2FPI3_9EURY</name>
<dbReference type="Gene3D" id="3.50.30.10">
    <property type="entry name" value="Phosphohistidine domain"/>
    <property type="match status" value="1"/>
</dbReference>
<sequence length="858" mass="91129">MPPLLLALDAPLATEPSLTGGKGATLARLRQRGFPVPDGAVVTTELFDRVTDDPAIERLRDRLERADEDDTPARRAIAADLRRAIRDRSVPADLRDALTATLPDGPYAVRSSGTSEDSPDASFAGQYETTLGVAGGDLAGAILACLASLFSDRAVAYRARNDLATAALSMAVVVQRVVDADVSGICFSADPLTGTRSVSVIDAGRGLGEAQVSGTATADTLRVDRTDGSVLAYHVGADRTDPVLTDRDATALVRIAARIEDTLGRPQDVEWAIADGEIAVLQARPITALYPVPEREPPGGDVRVYYSFGHRQGMPEAMPPLVLDIWETEVEFVREHFGLAERFGATAGGRLYIDLTAYLTSPWVRDRLVRNLDIVDRPAANALRTLSEDHPEAIASPAGPGSGGLGPLRTLRSTWPLLRAMVGSIPGSMLDSTPAATLDGIRRQYTDAGDAAIERIDAAEAPAERFTTAGRELESAIDWLLDPFYGPLLSAMLAGAALRRLVPEEADSVDALALGIEGDVVYRMTRQLGELADVARESPAVATALTDGDTPSRADLAALDGSEAFLDAFDGFLSTYGFRAIGEIDVSRPRYREDPTPLLTVVASTLETRAGTTQNDIDVALRARAGAAETRLIRAAPAPVAPLVRRLIRTHRGYLGIRELPKFALARLLAELREAALAAGDELTGRGALPDAGDVWLLTVAEVTQGLSDPRTLSGIDIAGRRREFERDRRLTPPRIITSTGYVPPQRDSEPAADRRLHGTGAAPGVVEGTATVVTDPRTQRVGRGDVLVAAYTDPGWTPLFVNAAVVTEVGGRLTHGSLVAREYGIPAVVAVDGATEALAEGSRVRVDGTNGVVEILE</sequence>
<gene>
    <name evidence="4" type="ORF">NDI86_11005</name>
</gene>
<feature type="region of interest" description="Disordered" evidence="1">
    <location>
        <begin position="736"/>
        <end position="764"/>
    </location>
</feature>
<evidence type="ECO:0000313" key="5">
    <source>
        <dbReference type="Proteomes" id="UP001268864"/>
    </source>
</evidence>
<dbReference type="SUPFAM" id="SSF52009">
    <property type="entry name" value="Phosphohistidine domain"/>
    <property type="match status" value="1"/>
</dbReference>
<dbReference type="Gene3D" id="3.30.1490.20">
    <property type="entry name" value="ATP-grasp fold, A domain"/>
    <property type="match status" value="1"/>
</dbReference>
<evidence type="ECO:0000313" key="4">
    <source>
        <dbReference type="EMBL" id="MDS0282654.1"/>
    </source>
</evidence>
<evidence type="ECO:0000256" key="1">
    <source>
        <dbReference type="SAM" id="MobiDB-lite"/>
    </source>
</evidence>
<dbReference type="RefSeq" id="WP_310900485.1">
    <property type="nucleotide sequence ID" value="NZ_JAMQOS010000003.1"/>
</dbReference>
<dbReference type="PANTHER" id="PTHR43615">
    <property type="entry name" value="PHOSPHOENOLPYRUVATE SYNTHASE-RELATED"/>
    <property type="match status" value="1"/>
</dbReference>